<dbReference type="PRINTS" id="PR01415">
    <property type="entry name" value="ANKYRIN"/>
</dbReference>
<dbReference type="CTD" id="54522"/>
<dbReference type="SUPFAM" id="SSF48403">
    <property type="entry name" value="Ankyrin repeat"/>
    <property type="match status" value="1"/>
</dbReference>
<dbReference type="GeneID" id="103151798"/>
<dbReference type="OMA" id="TRCQYEP"/>
<feature type="repeat" description="ANK" evidence="10">
    <location>
        <begin position="44"/>
        <end position="77"/>
    </location>
</feature>
<dbReference type="PANTHER" id="PTHR24198">
    <property type="entry name" value="ANKYRIN REPEAT AND PROTEIN KINASE DOMAIN-CONTAINING PROTEIN"/>
    <property type="match status" value="1"/>
</dbReference>
<dbReference type="RefSeq" id="XP_007572088.1">
    <property type="nucleotide sequence ID" value="XM_007572026.2"/>
</dbReference>
<evidence type="ECO:0000256" key="7">
    <source>
        <dbReference type="ARBA" id="ARBA00053725"/>
    </source>
</evidence>
<dbReference type="FunFam" id="1.25.40.20:FF:000336">
    <property type="entry name" value="Ankyrin repeat domain-containing protein 16"/>
    <property type="match status" value="1"/>
</dbReference>
<comment type="subcellular location">
    <subcellularLocation>
        <location evidence="2">Cytoplasm</location>
    </subcellularLocation>
    <subcellularLocation>
        <location evidence="1">Nucleus</location>
    </subcellularLocation>
</comment>
<keyword evidence="5 10" id="KW-0040">ANK repeat</keyword>
<feature type="repeat" description="ANK" evidence="10">
    <location>
        <begin position="111"/>
        <end position="143"/>
    </location>
</feature>
<sequence>MDEGGLKLLAKLTQEGRLICLQKHIASWSAEATASVSGKHFGRSGDTLLHYAARHGHLDVMEFLIQQLGADVEVFNNDYKRPLHEAASMGHEECVGFLLQEGANVDSLKRADWTPLMMACTRKNLEVIRKLLSHGADPTLRNKDAWNSFHIACRVGDPQVVELLLRAAPDVWRSESTTGRTPLHTAAMHGCEEVVSMLLERCGYAPDSADSCGITPFMDAVRNGHLPVARLLIEKHQASPVAADVLGAQPVHQVAVTGQEEALRFLVLDLVVDVNQRATDIQLTALHYAAKEGHTAIIKTLVELGADLHARDKKGRTALHMACIGQHAEAVWTLLLLGLQDSEDGSGATAQQLAKKQNVLRMFERDMPETHTGSS</sequence>
<dbReference type="Pfam" id="PF12796">
    <property type="entry name" value="Ank_2"/>
    <property type="match status" value="3"/>
</dbReference>
<dbReference type="eggNOG" id="KOG0504">
    <property type="taxonomic scope" value="Eukaryota"/>
</dbReference>
<comment type="subunit">
    <text evidence="8">Interacts with AARS; the interaction is direct.</text>
</comment>
<evidence type="ECO:0000313" key="12">
    <source>
        <dbReference type="Proteomes" id="UP000028760"/>
    </source>
</evidence>
<dbReference type="Gene3D" id="1.25.40.20">
    <property type="entry name" value="Ankyrin repeat-containing domain"/>
    <property type="match status" value="3"/>
</dbReference>
<dbReference type="InterPro" id="IPR002110">
    <property type="entry name" value="Ankyrin_rpt"/>
</dbReference>
<name>A0A087XI85_POEFO</name>
<keyword evidence="3" id="KW-0963">Cytoplasm</keyword>
<organism evidence="11 12">
    <name type="scientific">Poecilia formosa</name>
    <name type="common">Amazon molly</name>
    <name type="synonym">Limia formosa</name>
    <dbReference type="NCBI Taxonomy" id="48698"/>
    <lineage>
        <taxon>Eukaryota</taxon>
        <taxon>Metazoa</taxon>
        <taxon>Chordata</taxon>
        <taxon>Craniata</taxon>
        <taxon>Vertebrata</taxon>
        <taxon>Euteleostomi</taxon>
        <taxon>Actinopterygii</taxon>
        <taxon>Neopterygii</taxon>
        <taxon>Teleostei</taxon>
        <taxon>Neoteleostei</taxon>
        <taxon>Acanthomorphata</taxon>
        <taxon>Ovalentaria</taxon>
        <taxon>Atherinomorphae</taxon>
        <taxon>Cyprinodontiformes</taxon>
        <taxon>Poeciliidae</taxon>
        <taxon>Poeciliinae</taxon>
        <taxon>Poecilia</taxon>
    </lineage>
</organism>
<dbReference type="PROSITE" id="PS50088">
    <property type="entry name" value="ANK_REPEAT"/>
    <property type="match status" value="5"/>
</dbReference>
<reference evidence="12" key="1">
    <citation type="submission" date="2013-10" db="EMBL/GenBank/DDBJ databases">
        <authorList>
            <person name="Schartl M."/>
            <person name="Warren W."/>
        </authorList>
    </citation>
    <scope>NUCLEOTIDE SEQUENCE [LARGE SCALE GENOMIC DNA]</scope>
    <source>
        <strain evidence="12">female</strain>
    </source>
</reference>
<evidence type="ECO:0000256" key="8">
    <source>
        <dbReference type="ARBA" id="ARBA00062703"/>
    </source>
</evidence>
<evidence type="ECO:0000256" key="1">
    <source>
        <dbReference type="ARBA" id="ARBA00004123"/>
    </source>
</evidence>
<dbReference type="KEGG" id="pfor:103151798"/>
<feature type="repeat" description="ANK" evidence="10">
    <location>
        <begin position="78"/>
        <end position="110"/>
    </location>
</feature>
<dbReference type="GO" id="GO:0005737">
    <property type="term" value="C:cytoplasm"/>
    <property type="evidence" value="ECO:0007669"/>
    <property type="project" value="UniProtKB-SubCell"/>
</dbReference>
<dbReference type="Proteomes" id="UP000028760">
    <property type="component" value="Unassembled WGS sequence"/>
</dbReference>
<proteinExistence type="predicted"/>
<dbReference type="OrthoDB" id="4772757at2759"/>
<dbReference type="PROSITE" id="PS50297">
    <property type="entry name" value="ANK_REP_REGION"/>
    <property type="match status" value="5"/>
</dbReference>
<evidence type="ECO:0000256" key="2">
    <source>
        <dbReference type="ARBA" id="ARBA00004496"/>
    </source>
</evidence>
<evidence type="ECO:0000256" key="10">
    <source>
        <dbReference type="PROSITE-ProRule" id="PRU00023"/>
    </source>
</evidence>
<dbReference type="EMBL" id="AYCK01014469">
    <property type="status" value="NOT_ANNOTATED_CDS"/>
    <property type="molecule type" value="Genomic_DNA"/>
</dbReference>
<dbReference type="Pfam" id="PF00023">
    <property type="entry name" value="Ank"/>
    <property type="match status" value="1"/>
</dbReference>
<evidence type="ECO:0000256" key="9">
    <source>
        <dbReference type="ARBA" id="ARBA00067264"/>
    </source>
</evidence>
<evidence type="ECO:0000256" key="4">
    <source>
        <dbReference type="ARBA" id="ARBA00022737"/>
    </source>
</evidence>
<dbReference type="InterPro" id="IPR036770">
    <property type="entry name" value="Ankyrin_rpt-contain_sf"/>
</dbReference>
<dbReference type="STRING" id="48698.ENSPFOP00000005488"/>
<feature type="repeat" description="ANK" evidence="10">
    <location>
        <begin position="281"/>
        <end position="313"/>
    </location>
</feature>
<evidence type="ECO:0000256" key="3">
    <source>
        <dbReference type="ARBA" id="ARBA00022490"/>
    </source>
</evidence>
<reference evidence="11" key="2">
    <citation type="submission" date="2025-08" db="UniProtKB">
        <authorList>
            <consortium name="Ensembl"/>
        </authorList>
    </citation>
    <scope>IDENTIFICATION</scope>
</reference>
<comment type="function">
    <text evidence="7">Required to prevent the misactivation of serine (Ser) with tRNA(Ala) by promoting the hydrolysis of Ser-mischarged tRNA(Ala), thereby playing a role in translational fidelity. Binds directly to the catalytic domain of AARS/AlaRS and captures Ser that is misactivated by AARS/AlaRS, preventing the charging of Ser adenylates to tRNA(Ala) and precluding Ser misincorporation in nascent peptides.</text>
</comment>
<protein>
    <recommendedName>
        <fullName evidence="9">Ankyrin repeat domain-containing protein 16</fullName>
    </recommendedName>
</protein>
<evidence type="ECO:0000256" key="5">
    <source>
        <dbReference type="ARBA" id="ARBA00023043"/>
    </source>
</evidence>
<keyword evidence="6" id="KW-0539">Nucleus</keyword>
<accession>A0A087XI85</accession>
<reference evidence="11" key="3">
    <citation type="submission" date="2025-09" db="UniProtKB">
        <authorList>
            <consortium name="Ensembl"/>
        </authorList>
    </citation>
    <scope>IDENTIFICATION</scope>
</reference>
<dbReference type="AlphaFoldDB" id="A0A087XI85"/>
<dbReference type="Ensembl" id="ENSPFOT00000005497.1">
    <property type="protein sequence ID" value="ENSPFOP00000005488.1"/>
    <property type="gene ID" value="ENSPFOG00000005621.1"/>
</dbReference>
<feature type="repeat" description="ANK" evidence="10">
    <location>
        <begin position="178"/>
        <end position="201"/>
    </location>
</feature>
<dbReference type="GO" id="GO:0005634">
    <property type="term" value="C:nucleus"/>
    <property type="evidence" value="ECO:0007669"/>
    <property type="project" value="UniProtKB-SubCell"/>
</dbReference>
<dbReference type="SMART" id="SM00248">
    <property type="entry name" value="ANK"/>
    <property type="match status" value="9"/>
</dbReference>
<keyword evidence="12" id="KW-1185">Reference proteome</keyword>
<dbReference type="PANTHER" id="PTHR24198:SF165">
    <property type="entry name" value="ANKYRIN REPEAT-CONTAINING PROTEIN-RELATED"/>
    <property type="match status" value="1"/>
</dbReference>
<dbReference type="GeneTree" id="ENSGT00940000153969"/>
<keyword evidence="4" id="KW-0677">Repeat</keyword>
<evidence type="ECO:0000256" key="6">
    <source>
        <dbReference type="ARBA" id="ARBA00023242"/>
    </source>
</evidence>
<evidence type="ECO:0000313" key="11">
    <source>
        <dbReference type="Ensembl" id="ENSPFOP00000005488.1"/>
    </source>
</evidence>